<evidence type="ECO:0000256" key="4">
    <source>
        <dbReference type="ARBA" id="ARBA00022723"/>
    </source>
</evidence>
<keyword evidence="7 9" id="KW-0503">Monooxygenase</keyword>
<comment type="cofactor">
    <cofactor evidence="1 8">
        <name>heme</name>
        <dbReference type="ChEBI" id="CHEBI:30413"/>
    </cofactor>
</comment>
<dbReference type="Proteomes" id="UP000237438">
    <property type="component" value="Unassembled WGS sequence"/>
</dbReference>
<dbReference type="AlphaFoldDB" id="A0A2S4PKT3"/>
<dbReference type="Gene3D" id="1.10.630.10">
    <property type="entry name" value="Cytochrome P450"/>
    <property type="match status" value="1"/>
</dbReference>
<comment type="similarity">
    <text evidence="2 9">Belongs to the cytochrome P450 family.</text>
</comment>
<dbReference type="PRINTS" id="PR00385">
    <property type="entry name" value="P450"/>
</dbReference>
<evidence type="ECO:0000256" key="1">
    <source>
        <dbReference type="ARBA" id="ARBA00001971"/>
    </source>
</evidence>
<feature type="non-terminal residue" evidence="11">
    <location>
        <position position="503"/>
    </location>
</feature>
<keyword evidence="3 8" id="KW-0349">Heme</keyword>
<dbReference type="InterPro" id="IPR001128">
    <property type="entry name" value="Cyt_P450"/>
</dbReference>
<evidence type="ECO:0000256" key="3">
    <source>
        <dbReference type="ARBA" id="ARBA00022617"/>
    </source>
</evidence>
<dbReference type="STRING" id="225359.A0A2S4PKT3"/>
<organism evidence="11 12">
    <name type="scientific">Erysiphe pulchra</name>
    <dbReference type="NCBI Taxonomy" id="225359"/>
    <lineage>
        <taxon>Eukaryota</taxon>
        <taxon>Fungi</taxon>
        <taxon>Dikarya</taxon>
        <taxon>Ascomycota</taxon>
        <taxon>Pezizomycotina</taxon>
        <taxon>Leotiomycetes</taxon>
        <taxon>Erysiphales</taxon>
        <taxon>Erysiphaceae</taxon>
        <taxon>Erysiphe</taxon>
    </lineage>
</organism>
<dbReference type="SUPFAM" id="SSF48264">
    <property type="entry name" value="Cytochrome P450"/>
    <property type="match status" value="1"/>
</dbReference>
<evidence type="ECO:0000256" key="2">
    <source>
        <dbReference type="ARBA" id="ARBA00010617"/>
    </source>
</evidence>
<proteinExistence type="inferred from homology"/>
<dbReference type="PANTHER" id="PTHR24305:SF29">
    <property type="entry name" value="BENZOATE-PARA-HYDROXYLASE"/>
    <property type="match status" value="1"/>
</dbReference>
<evidence type="ECO:0008006" key="13">
    <source>
        <dbReference type="Google" id="ProtNLM"/>
    </source>
</evidence>
<evidence type="ECO:0000313" key="12">
    <source>
        <dbReference type="Proteomes" id="UP000237438"/>
    </source>
</evidence>
<dbReference type="GO" id="GO:0016705">
    <property type="term" value="F:oxidoreductase activity, acting on paired donors, with incorporation or reduction of molecular oxygen"/>
    <property type="evidence" value="ECO:0007669"/>
    <property type="project" value="InterPro"/>
</dbReference>
<evidence type="ECO:0000313" key="11">
    <source>
        <dbReference type="EMBL" id="POS82623.1"/>
    </source>
</evidence>
<feature type="binding site" description="axial binding residue" evidence="8">
    <location>
        <position position="450"/>
    </location>
    <ligand>
        <name>heme</name>
        <dbReference type="ChEBI" id="CHEBI:30413"/>
    </ligand>
    <ligandPart>
        <name>Fe</name>
        <dbReference type="ChEBI" id="CHEBI:18248"/>
    </ligandPart>
</feature>
<dbReference type="EMBL" id="PEDP01002507">
    <property type="protein sequence ID" value="POS82623.1"/>
    <property type="molecule type" value="Genomic_DNA"/>
</dbReference>
<dbReference type="OrthoDB" id="1470350at2759"/>
<protein>
    <recommendedName>
        <fullName evidence="13">Cytochrome P450</fullName>
    </recommendedName>
</protein>
<dbReference type="Pfam" id="PF00067">
    <property type="entry name" value="p450"/>
    <property type="match status" value="1"/>
</dbReference>
<evidence type="ECO:0000256" key="8">
    <source>
        <dbReference type="PIRSR" id="PIRSR602401-1"/>
    </source>
</evidence>
<keyword evidence="12" id="KW-1185">Reference proteome</keyword>
<sequence length="503" mass="57125">MDLAFYISALLIFLLLYYVVPFLALNSSLKDIPGPFLARFSHLWLLLQARLGRRYQTIDAAHKKYGKLVRIQPNHISIADDSAILPVYGHSNGLLKSEFYTAFVFLRPNLFNTRDRDEHSRKRRPLLPIHSVASILKFEKQIHENLGLLIQQWNKLPKEASNDYANLDCMHWLNLLAFDIIGDLTYGKSFDLLKTGQDIVETRNTPDDPPTYQPVVEVLNRRGDVSATLGCFPQLLKFAKYLPDPFFTKGLTAVNHLNGIAVARVVQRFKSQTKTDGVDILSRLMQGNDEKGENQDLAELSTQSLTQVIAGSDTTSNTTCAIFFWVLHTPHVLPKLQAELDAAIPENIDMPSYDVVKDLPYLTSVIKETLRIHSTSSIGLPRVVPPGPGVTICSRYFPAGTVLSVPSYTIHHSPEIWGEDVEEFVPERWSRLTKRQKSSFFPFSQGPRSCIGRNLAMMQLHLTIATLIRRYDFILHSESLETREGFLRKPIRCMIGLRRRVKL</sequence>
<keyword evidence="10" id="KW-0812">Transmembrane</keyword>
<dbReference type="GO" id="GO:0005506">
    <property type="term" value="F:iron ion binding"/>
    <property type="evidence" value="ECO:0007669"/>
    <property type="project" value="InterPro"/>
</dbReference>
<dbReference type="PRINTS" id="PR00463">
    <property type="entry name" value="EP450I"/>
</dbReference>
<dbReference type="CDD" id="cd11061">
    <property type="entry name" value="CYP67-like"/>
    <property type="match status" value="1"/>
</dbReference>
<dbReference type="PANTHER" id="PTHR24305">
    <property type="entry name" value="CYTOCHROME P450"/>
    <property type="match status" value="1"/>
</dbReference>
<dbReference type="InterPro" id="IPR036396">
    <property type="entry name" value="Cyt_P450_sf"/>
</dbReference>
<evidence type="ECO:0000256" key="6">
    <source>
        <dbReference type="ARBA" id="ARBA00023004"/>
    </source>
</evidence>
<dbReference type="InterPro" id="IPR050121">
    <property type="entry name" value="Cytochrome_P450_monoxygenase"/>
</dbReference>
<keyword evidence="4 8" id="KW-0479">Metal-binding</keyword>
<dbReference type="PROSITE" id="PS00086">
    <property type="entry name" value="CYTOCHROME_P450"/>
    <property type="match status" value="1"/>
</dbReference>
<dbReference type="InterPro" id="IPR017972">
    <property type="entry name" value="Cyt_P450_CS"/>
</dbReference>
<evidence type="ECO:0000256" key="7">
    <source>
        <dbReference type="ARBA" id="ARBA00023033"/>
    </source>
</evidence>
<dbReference type="GO" id="GO:0004497">
    <property type="term" value="F:monooxygenase activity"/>
    <property type="evidence" value="ECO:0007669"/>
    <property type="project" value="UniProtKB-KW"/>
</dbReference>
<evidence type="ECO:0000256" key="5">
    <source>
        <dbReference type="ARBA" id="ARBA00023002"/>
    </source>
</evidence>
<accession>A0A2S4PKT3</accession>
<keyword evidence="10" id="KW-0472">Membrane</keyword>
<comment type="caution">
    <text evidence="11">The sequence shown here is derived from an EMBL/GenBank/DDBJ whole genome shotgun (WGS) entry which is preliminary data.</text>
</comment>
<dbReference type="GO" id="GO:0020037">
    <property type="term" value="F:heme binding"/>
    <property type="evidence" value="ECO:0007669"/>
    <property type="project" value="InterPro"/>
</dbReference>
<reference evidence="11 12" key="1">
    <citation type="submission" date="2017-10" db="EMBL/GenBank/DDBJ databases">
        <title>Development of genomic resources for the powdery mildew, Erysiphe pulchra.</title>
        <authorList>
            <person name="Wadl P.A."/>
            <person name="Mack B.M."/>
            <person name="Moore G."/>
            <person name="Beltz S.B."/>
        </authorList>
    </citation>
    <scope>NUCLEOTIDE SEQUENCE [LARGE SCALE GENOMIC DNA]</scope>
    <source>
        <strain evidence="11">Cflorida</strain>
    </source>
</reference>
<gene>
    <name evidence="11" type="ORF">EPUL_006134</name>
</gene>
<evidence type="ECO:0000256" key="10">
    <source>
        <dbReference type="SAM" id="Phobius"/>
    </source>
</evidence>
<evidence type="ECO:0000256" key="9">
    <source>
        <dbReference type="RuleBase" id="RU000461"/>
    </source>
</evidence>
<keyword evidence="5 9" id="KW-0560">Oxidoreductase</keyword>
<keyword evidence="10" id="KW-1133">Transmembrane helix</keyword>
<keyword evidence="6 8" id="KW-0408">Iron</keyword>
<name>A0A2S4PKT3_9PEZI</name>
<feature type="transmembrane region" description="Helical" evidence="10">
    <location>
        <begin position="6"/>
        <end position="25"/>
    </location>
</feature>
<dbReference type="InterPro" id="IPR002401">
    <property type="entry name" value="Cyt_P450_E_grp-I"/>
</dbReference>